<sequence length="246" mass="26861">MSKLPSWRGSVGYMKGPADCQKENRAIGEHEAPRWTSAITFLQNITWNSSNLCRSKDPYPCEAAVRQVLPVLSHLLQHQDTEILSDTRWALSYLRDACSERIAPVLDTGVLPRLVELLTSVELGVLTPSLHTVGNIVTGTDHQTQMATDAGMLRNGEYKVQKEAVWTVANPATGASADQTFRLVHCGVLGPLLNLLTVPDVKIILIILDAISYVLQAAEKLSDKKSLCLLMEELGGIDNNGGFTTP</sequence>
<dbReference type="Proteomes" id="UP000028990">
    <property type="component" value="Unassembled WGS sequence"/>
</dbReference>
<protein>
    <submittedName>
        <fullName evidence="4">Importin subunit alpha-8</fullName>
    </submittedName>
</protein>
<dbReference type="InterPro" id="IPR000225">
    <property type="entry name" value="Armadillo"/>
</dbReference>
<dbReference type="AlphaFoldDB" id="A0A091DUQ1"/>
<dbReference type="PANTHER" id="PTHR23316">
    <property type="entry name" value="IMPORTIN ALPHA"/>
    <property type="match status" value="1"/>
</dbReference>
<keyword evidence="3" id="KW-0653">Protein transport</keyword>
<accession>A0A091DUQ1</accession>
<dbReference type="Gene3D" id="1.25.10.10">
    <property type="entry name" value="Leucine-rich Repeat Variant"/>
    <property type="match status" value="1"/>
</dbReference>
<dbReference type="SMART" id="SM00185">
    <property type="entry name" value="ARM"/>
    <property type="match status" value="4"/>
</dbReference>
<dbReference type="Pfam" id="PF00514">
    <property type="entry name" value="Arm"/>
    <property type="match status" value="3"/>
</dbReference>
<keyword evidence="5" id="KW-1185">Reference proteome</keyword>
<gene>
    <name evidence="4" type="ORF">H920_02706</name>
</gene>
<dbReference type="GO" id="GO:0015031">
    <property type="term" value="P:protein transport"/>
    <property type="evidence" value="ECO:0007669"/>
    <property type="project" value="UniProtKB-KW"/>
</dbReference>
<evidence type="ECO:0000256" key="1">
    <source>
        <dbReference type="ARBA" id="ARBA00010394"/>
    </source>
</evidence>
<name>A0A091DUQ1_FUKDA</name>
<dbReference type="InterPro" id="IPR011989">
    <property type="entry name" value="ARM-like"/>
</dbReference>
<dbReference type="SUPFAM" id="SSF48371">
    <property type="entry name" value="ARM repeat"/>
    <property type="match status" value="1"/>
</dbReference>
<proteinExistence type="inferred from homology"/>
<evidence type="ECO:0000256" key="2">
    <source>
        <dbReference type="ARBA" id="ARBA00022448"/>
    </source>
</evidence>
<dbReference type="EMBL" id="KN121627">
    <property type="protein sequence ID" value="KFO35849.1"/>
    <property type="molecule type" value="Genomic_DNA"/>
</dbReference>
<keyword evidence="2" id="KW-0813">Transport</keyword>
<comment type="similarity">
    <text evidence="1">Belongs to the importin alpha family.</text>
</comment>
<evidence type="ECO:0000313" key="4">
    <source>
        <dbReference type="EMBL" id="KFO35849.1"/>
    </source>
</evidence>
<evidence type="ECO:0000256" key="3">
    <source>
        <dbReference type="ARBA" id="ARBA00022927"/>
    </source>
</evidence>
<dbReference type="InterPro" id="IPR016024">
    <property type="entry name" value="ARM-type_fold"/>
</dbReference>
<evidence type="ECO:0000313" key="5">
    <source>
        <dbReference type="Proteomes" id="UP000028990"/>
    </source>
</evidence>
<organism evidence="4 5">
    <name type="scientific">Fukomys damarensis</name>
    <name type="common">Damaraland mole rat</name>
    <name type="synonym">Cryptomys damarensis</name>
    <dbReference type="NCBI Taxonomy" id="885580"/>
    <lineage>
        <taxon>Eukaryota</taxon>
        <taxon>Metazoa</taxon>
        <taxon>Chordata</taxon>
        <taxon>Craniata</taxon>
        <taxon>Vertebrata</taxon>
        <taxon>Euteleostomi</taxon>
        <taxon>Mammalia</taxon>
        <taxon>Eutheria</taxon>
        <taxon>Euarchontoglires</taxon>
        <taxon>Glires</taxon>
        <taxon>Rodentia</taxon>
        <taxon>Hystricomorpha</taxon>
        <taxon>Bathyergidae</taxon>
        <taxon>Fukomys</taxon>
    </lineage>
</organism>
<reference evidence="4 5" key="1">
    <citation type="submission" date="2013-11" db="EMBL/GenBank/DDBJ databases">
        <title>The Damaraland mole rat (Fukomys damarensis) genome and evolution of African mole rats.</title>
        <authorList>
            <person name="Gladyshev V.N."/>
            <person name="Fang X."/>
        </authorList>
    </citation>
    <scope>NUCLEOTIDE SEQUENCE [LARGE SCALE GENOMIC DNA]</scope>
    <source>
        <tissue evidence="4">Liver</tissue>
    </source>
</reference>